<feature type="transmembrane region" description="Helical" evidence="2">
    <location>
        <begin position="89"/>
        <end position="108"/>
    </location>
</feature>
<evidence type="ECO:0000256" key="2">
    <source>
        <dbReference type="SAM" id="Phobius"/>
    </source>
</evidence>
<dbReference type="STRING" id="420998.JDO7802_01638"/>
<keyword evidence="4" id="KW-1185">Reference proteome</keyword>
<protein>
    <submittedName>
        <fullName evidence="3">Uncharacterized protein</fullName>
    </submittedName>
</protein>
<keyword evidence="2" id="KW-0472">Membrane</keyword>
<evidence type="ECO:0000256" key="1">
    <source>
        <dbReference type="SAM" id="MobiDB-lite"/>
    </source>
</evidence>
<dbReference type="AlphaFoldDB" id="A0A0M6YI83"/>
<keyword evidence="2" id="KW-0812">Transmembrane</keyword>
<proteinExistence type="predicted"/>
<keyword evidence="2" id="KW-1133">Transmembrane helix</keyword>
<dbReference type="EMBL" id="CXSU01000011">
    <property type="protein sequence ID" value="CTQ49624.1"/>
    <property type="molecule type" value="Genomic_DNA"/>
</dbReference>
<reference evidence="3 4" key="1">
    <citation type="submission" date="2015-07" db="EMBL/GenBank/DDBJ databases">
        <authorList>
            <person name="Noorani M."/>
        </authorList>
    </citation>
    <scope>NUCLEOTIDE SEQUENCE [LARGE SCALE GENOMIC DNA]</scope>
    <source>
        <strain evidence="3 4">CECT 7802</strain>
    </source>
</reference>
<accession>A0A0M6YI83</accession>
<dbReference type="OrthoDB" id="7649737at2"/>
<evidence type="ECO:0000313" key="3">
    <source>
        <dbReference type="EMBL" id="CTQ49624.1"/>
    </source>
</evidence>
<feature type="region of interest" description="Disordered" evidence="1">
    <location>
        <begin position="282"/>
        <end position="302"/>
    </location>
</feature>
<name>A0A0M6YI83_9RHOB</name>
<organism evidence="3 4">
    <name type="scientific">Jannaschia donghaensis</name>
    <dbReference type="NCBI Taxonomy" id="420998"/>
    <lineage>
        <taxon>Bacteria</taxon>
        <taxon>Pseudomonadati</taxon>
        <taxon>Pseudomonadota</taxon>
        <taxon>Alphaproteobacteria</taxon>
        <taxon>Rhodobacterales</taxon>
        <taxon>Roseobacteraceae</taxon>
        <taxon>Jannaschia</taxon>
    </lineage>
</organism>
<dbReference type="Proteomes" id="UP000049222">
    <property type="component" value="Unassembled WGS sequence"/>
</dbReference>
<gene>
    <name evidence="3" type="ORF">JDO7802_01638</name>
</gene>
<sequence length="302" mass="33495">MSGILSYRLWRLRRRIVIGTVLSAAPGLLIAPDAPLAVLHAVAMGLFWSWHAVRFPRSHFEPVYFGLCWGVAYAGCAALPILTDKPSHPMLLILFPILLLGVAVLLAAPGQVFNWWTFPVKVRLHGTRASRLSVDALRKGTTADDGHRSDRRDVDADGEDGLLRITNRAPYIDVATGKLEQAEWTTWARDEIATDTVHATIHMAEREAEPVLTVLEYAERGDGSLLTYTETRTWPAENLWAFWLSDGTRDHLTCLCDQAEGRAPRAISLEPDDAMIHAINRLFPSEDPPAPPSDPVNRGPWG</sequence>
<dbReference type="RefSeq" id="WP_055084348.1">
    <property type="nucleotide sequence ID" value="NZ_CXSU01000011.1"/>
</dbReference>
<evidence type="ECO:0000313" key="4">
    <source>
        <dbReference type="Proteomes" id="UP000049222"/>
    </source>
</evidence>
<feature type="transmembrane region" description="Helical" evidence="2">
    <location>
        <begin position="63"/>
        <end position="83"/>
    </location>
</feature>